<reference evidence="10 11" key="1">
    <citation type="journal article" date="2016" name="Nat. Commun.">
        <title>Thousands of microbial genomes shed light on interconnected biogeochemical processes in an aquifer system.</title>
        <authorList>
            <person name="Anantharaman K."/>
            <person name="Brown C.T."/>
            <person name="Hug L.A."/>
            <person name="Sharon I."/>
            <person name="Castelle C.J."/>
            <person name="Probst A.J."/>
            <person name="Thomas B.C."/>
            <person name="Singh A."/>
            <person name="Wilkins M.J."/>
            <person name="Karaoz U."/>
            <person name="Brodie E.L."/>
            <person name="Williams K.H."/>
            <person name="Hubbard S.S."/>
            <person name="Banfield J.F."/>
        </authorList>
    </citation>
    <scope>NUCLEOTIDE SEQUENCE [LARGE SCALE GENOMIC DNA]</scope>
</reference>
<gene>
    <name evidence="10" type="ORF">A2872_00485</name>
</gene>
<evidence type="ECO:0000313" key="10">
    <source>
        <dbReference type="EMBL" id="OGG06849.1"/>
    </source>
</evidence>
<accession>A0A1F5Z307</accession>
<evidence type="ECO:0000313" key="11">
    <source>
        <dbReference type="Proteomes" id="UP000178681"/>
    </source>
</evidence>
<comment type="cofactor">
    <cofactor evidence="1">
        <name>[4Fe-4S] cluster</name>
        <dbReference type="ChEBI" id="CHEBI:49883"/>
    </cofactor>
</comment>
<organism evidence="10 11">
    <name type="scientific">Candidatus Gottesmanbacteria bacterium RIFCSPHIGHO2_01_FULL_42_12</name>
    <dbReference type="NCBI Taxonomy" id="1798377"/>
    <lineage>
        <taxon>Bacteria</taxon>
        <taxon>Candidatus Gottesmaniibacteriota</taxon>
    </lineage>
</organism>
<evidence type="ECO:0000256" key="6">
    <source>
        <dbReference type="ARBA" id="ARBA00022679"/>
    </source>
</evidence>
<dbReference type="Gene3D" id="3.40.50.10800">
    <property type="entry name" value="NadA-like"/>
    <property type="match status" value="3"/>
</dbReference>
<dbReference type="AlphaFoldDB" id="A0A1F5Z307"/>
<evidence type="ECO:0000256" key="9">
    <source>
        <dbReference type="ARBA" id="ARBA00023014"/>
    </source>
</evidence>
<sequence>MKTEMEARLRAVVPESIMPDFELKYKLDLAAKINQKLARTNSVALLHNYMEPVLYYAVNGIRGDSLELSKQAARTSADRILFCGVVFMAETAKILSPAKRVIVPSLEAGCSLADGCNAVDVQWYKEKFPNLPVITYVNSYAAVKAETDVCCTSGNVMRVVEWAKKEFKTKSVIFLPDKYMAGNIARDAGMKLFIPDRQAENPAENIDYQNVPTVIGMDARCYVHEKYRPENVRQIISTFPDALIIAHPECPPDTLDEVFKNGGKSGSTSEMLKTIKEARPGQRIAMMTECSLADNALAQRPELGDTLIRMCNQRCKFMKTATMEDVYTAIVEDRYEITVSEEIRRKAEKSVRQMLEI</sequence>
<keyword evidence="5" id="KW-0662">Pyridine nucleotide biosynthesis</keyword>
<proteinExistence type="predicted"/>
<dbReference type="Proteomes" id="UP000178681">
    <property type="component" value="Unassembled WGS sequence"/>
</dbReference>
<name>A0A1F5Z307_9BACT</name>
<dbReference type="GO" id="GO:0008987">
    <property type="term" value="F:quinolinate synthetase A activity"/>
    <property type="evidence" value="ECO:0007669"/>
    <property type="project" value="InterPro"/>
</dbReference>
<keyword evidence="6" id="KW-0808">Transferase</keyword>
<evidence type="ECO:0000256" key="1">
    <source>
        <dbReference type="ARBA" id="ARBA00001966"/>
    </source>
</evidence>
<evidence type="ECO:0000256" key="5">
    <source>
        <dbReference type="ARBA" id="ARBA00022642"/>
    </source>
</evidence>
<dbReference type="GO" id="GO:0046872">
    <property type="term" value="F:metal ion binding"/>
    <property type="evidence" value="ECO:0007669"/>
    <property type="project" value="UniProtKB-KW"/>
</dbReference>
<comment type="pathway">
    <text evidence="2">Cofactor biosynthesis; NAD(+) biosynthesis; quinolinate from iminoaspartate: step 1/1.</text>
</comment>
<protein>
    <recommendedName>
        <fullName evidence="3">quinolinate synthase</fullName>
        <ecNumber evidence="3">2.5.1.72</ecNumber>
    </recommendedName>
</protein>
<dbReference type="UniPathway" id="UPA00253">
    <property type="reaction ID" value="UER00327"/>
</dbReference>
<dbReference type="PANTHER" id="PTHR30573">
    <property type="entry name" value="QUINOLINATE SYNTHETASE A"/>
    <property type="match status" value="1"/>
</dbReference>
<dbReference type="InterPro" id="IPR003473">
    <property type="entry name" value="NadA"/>
</dbReference>
<keyword evidence="9" id="KW-0411">Iron-sulfur</keyword>
<evidence type="ECO:0000256" key="3">
    <source>
        <dbReference type="ARBA" id="ARBA00012669"/>
    </source>
</evidence>
<dbReference type="GO" id="GO:0051539">
    <property type="term" value="F:4 iron, 4 sulfur cluster binding"/>
    <property type="evidence" value="ECO:0007669"/>
    <property type="project" value="UniProtKB-KW"/>
</dbReference>
<comment type="caution">
    <text evidence="10">The sequence shown here is derived from an EMBL/GenBank/DDBJ whole genome shotgun (WGS) entry which is preliminary data.</text>
</comment>
<dbReference type="SUPFAM" id="SSF142754">
    <property type="entry name" value="NadA-like"/>
    <property type="match status" value="1"/>
</dbReference>
<evidence type="ECO:0000256" key="8">
    <source>
        <dbReference type="ARBA" id="ARBA00023004"/>
    </source>
</evidence>
<dbReference type="STRING" id="1798377.A2872_00485"/>
<dbReference type="PANTHER" id="PTHR30573:SF0">
    <property type="entry name" value="QUINOLINATE SYNTHASE, CHLOROPLASTIC"/>
    <property type="match status" value="1"/>
</dbReference>
<dbReference type="EMBL" id="MFJG01000019">
    <property type="protein sequence ID" value="OGG06849.1"/>
    <property type="molecule type" value="Genomic_DNA"/>
</dbReference>
<dbReference type="GO" id="GO:0034628">
    <property type="term" value="P:'de novo' NAD+ biosynthetic process from L-aspartate"/>
    <property type="evidence" value="ECO:0007669"/>
    <property type="project" value="TreeGrafter"/>
</dbReference>
<keyword evidence="7" id="KW-0479">Metal-binding</keyword>
<evidence type="ECO:0000256" key="4">
    <source>
        <dbReference type="ARBA" id="ARBA00022485"/>
    </source>
</evidence>
<dbReference type="EC" id="2.5.1.72" evidence="3"/>
<dbReference type="Pfam" id="PF02445">
    <property type="entry name" value="NadA"/>
    <property type="match status" value="1"/>
</dbReference>
<evidence type="ECO:0000256" key="7">
    <source>
        <dbReference type="ARBA" id="ARBA00022723"/>
    </source>
</evidence>
<keyword evidence="4" id="KW-0004">4Fe-4S</keyword>
<keyword evidence="8" id="KW-0408">Iron</keyword>
<evidence type="ECO:0000256" key="2">
    <source>
        <dbReference type="ARBA" id="ARBA00005065"/>
    </source>
</evidence>
<dbReference type="GO" id="GO:0005829">
    <property type="term" value="C:cytosol"/>
    <property type="evidence" value="ECO:0007669"/>
    <property type="project" value="TreeGrafter"/>
</dbReference>
<dbReference type="InterPro" id="IPR036094">
    <property type="entry name" value="NadA_sf"/>
</dbReference>